<feature type="domain" description="DprA winged helix" evidence="3">
    <location>
        <begin position="328"/>
        <end position="378"/>
    </location>
</feature>
<dbReference type="NCBIfam" id="TIGR00732">
    <property type="entry name" value="dprA"/>
    <property type="match status" value="1"/>
</dbReference>
<dbReference type="Pfam" id="PF02481">
    <property type="entry name" value="DNA_processg_A"/>
    <property type="match status" value="1"/>
</dbReference>
<dbReference type="InterPro" id="IPR057666">
    <property type="entry name" value="DrpA_SLOG"/>
</dbReference>
<dbReference type="Proteomes" id="UP000015462">
    <property type="component" value="Unassembled WGS sequence"/>
</dbReference>
<dbReference type="Gene3D" id="1.10.10.10">
    <property type="entry name" value="Winged helix-like DNA-binding domain superfamily/Winged helix DNA-binding domain"/>
    <property type="match status" value="1"/>
</dbReference>
<comment type="similarity">
    <text evidence="1">Belongs to the DprA/Smf family.</text>
</comment>
<gene>
    <name evidence="4" type="ORF">L196_09879</name>
</gene>
<keyword evidence="5" id="KW-1185">Reference proteome</keyword>
<dbReference type="Pfam" id="PF17782">
    <property type="entry name" value="WHD_DprA"/>
    <property type="match status" value="1"/>
</dbReference>
<proteinExistence type="inferred from homology"/>
<evidence type="ECO:0000313" key="4">
    <source>
        <dbReference type="EMBL" id="EPD12420.1"/>
    </source>
</evidence>
<dbReference type="InterPro" id="IPR003488">
    <property type="entry name" value="DprA"/>
</dbReference>
<dbReference type="PANTHER" id="PTHR43022:SF1">
    <property type="entry name" value="PROTEIN SMF"/>
    <property type="match status" value="1"/>
</dbReference>
<evidence type="ECO:0000313" key="5">
    <source>
        <dbReference type="Proteomes" id="UP000015462"/>
    </source>
</evidence>
<organism evidence="4 5">
    <name type="scientific">Cycloclasticus pugetii</name>
    <dbReference type="NCBI Taxonomy" id="34068"/>
    <lineage>
        <taxon>Bacteria</taxon>
        <taxon>Pseudomonadati</taxon>
        <taxon>Pseudomonadota</taxon>
        <taxon>Gammaproteobacteria</taxon>
        <taxon>Thiotrichales</taxon>
        <taxon>Piscirickettsiaceae</taxon>
        <taxon>Cycloclasticus</taxon>
    </lineage>
</organism>
<name>A0AB33YZ64_9GAMM</name>
<dbReference type="InterPro" id="IPR010994">
    <property type="entry name" value="RuvA_2-like"/>
</dbReference>
<dbReference type="RefSeq" id="WP_016390851.1">
    <property type="nucleotide sequence ID" value="NZ_KE646810.1"/>
</dbReference>
<comment type="caution">
    <text evidence="4">The sequence shown here is derived from an EMBL/GenBank/DDBJ whole genome shotgun (WGS) entry which is preliminary data.</text>
</comment>
<sequence length="386" mass="41492">MDSSNGEDGRVSSTSILASDYRPWLALWRITGVGAKTYLSLLEVFGTPENVLGASAASLKQAGLSSTVIQQIKNLDEREIEPDLNWLKREDCHLMCWYDEDYPLLLKEIPDPPPILFIRGNRSLLGSLQIAMVGTRNPSPMAMKTAHAFSKSFATFGLTVTSGLALGVDQAAHEGVLEAGGKTIAVAATGLDRVYPAGHKPLAEEIIKSGALVSEFPIGTQPKPGYFPRRNRIISGLSLGVLVVEAAIKSGTLITAKHAMEQGREVFAIPGSIHNPLAKGCHHLIRQGAKLVETAEDVLEELGNLSLAALSEDDGQNEELRLNKTSITGDYAVLLEKIAFDPISVDELITETNFTAEEISSMLLVLELQGLVSSAPGGLFYRCSAE</sequence>
<evidence type="ECO:0000259" key="2">
    <source>
        <dbReference type="Pfam" id="PF02481"/>
    </source>
</evidence>
<dbReference type="EMBL" id="ASHL01000010">
    <property type="protein sequence ID" value="EPD12420.1"/>
    <property type="molecule type" value="Genomic_DNA"/>
</dbReference>
<dbReference type="SUPFAM" id="SSF102405">
    <property type="entry name" value="MCP/YpsA-like"/>
    <property type="match status" value="1"/>
</dbReference>
<accession>A0AB33YZ64</accession>
<dbReference type="Gene3D" id="3.40.50.450">
    <property type="match status" value="1"/>
</dbReference>
<dbReference type="PANTHER" id="PTHR43022">
    <property type="entry name" value="PROTEIN SMF"/>
    <property type="match status" value="1"/>
</dbReference>
<dbReference type="SUPFAM" id="SSF47781">
    <property type="entry name" value="RuvA domain 2-like"/>
    <property type="match status" value="1"/>
</dbReference>
<evidence type="ECO:0000256" key="1">
    <source>
        <dbReference type="ARBA" id="ARBA00006525"/>
    </source>
</evidence>
<dbReference type="InterPro" id="IPR041614">
    <property type="entry name" value="DprA_WH"/>
</dbReference>
<dbReference type="InterPro" id="IPR036388">
    <property type="entry name" value="WH-like_DNA-bd_sf"/>
</dbReference>
<evidence type="ECO:0000259" key="3">
    <source>
        <dbReference type="Pfam" id="PF17782"/>
    </source>
</evidence>
<protein>
    <submittedName>
        <fullName evidence="4">SMF protein</fullName>
    </submittedName>
</protein>
<feature type="domain" description="Smf/DprA SLOG" evidence="2">
    <location>
        <begin position="94"/>
        <end position="302"/>
    </location>
</feature>
<dbReference type="AlphaFoldDB" id="A0AB33YZ64"/>
<reference evidence="4 5" key="1">
    <citation type="journal article" date="2013" name="Genome Announc.">
        <title>Genome Sequence of the Pyrene- and Fluoranthene-Degrading Bacterium Cycloclasticus sp. Strain PY97M.</title>
        <authorList>
            <person name="Cui Z."/>
            <person name="Xu G."/>
            <person name="Li Q."/>
            <person name="Gao W."/>
            <person name="Zheng L."/>
        </authorList>
    </citation>
    <scope>NUCLEOTIDE SEQUENCE [LARGE SCALE GENOMIC DNA]</scope>
    <source>
        <strain evidence="4 5">PY97M</strain>
    </source>
</reference>
<dbReference type="GO" id="GO:0009294">
    <property type="term" value="P:DNA-mediated transformation"/>
    <property type="evidence" value="ECO:0007669"/>
    <property type="project" value="InterPro"/>
</dbReference>